<evidence type="ECO:0000313" key="3">
    <source>
        <dbReference type="Proteomes" id="UP000235672"/>
    </source>
</evidence>
<dbReference type="InterPro" id="IPR029071">
    <property type="entry name" value="Ubiquitin-like_domsf"/>
</dbReference>
<proteinExistence type="predicted"/>
<dbReference type="SMART" id="SM00213">
    <property type="entry name" value="UBQ"/>
    <property type="match status" value="2"/>
</dbReference>
<accession>A0A2J6QG95</accession>
<sequence>MESATISDIHVVGVDGTGEQVLNGMYKEMTIDRLKRTITMLNRKPASTWESLQLYHLGNEMHNDQTLEECGVQDFSIIRYVLNESVPERTLPVRVVEAPADLPAYEEGDFSGKELRSVFALDVDQSRTINVGPVKLGMPVKIFIEKVASRQGIDPEHLRIIYKGKQLKEGHSLLDYGLQDEATVHCVIRVLGGMQLIFI</sequence>
<dbReference type="PROSITE" id="PS50053">
    <property type="entry name" value="UBIQUITIN_2"/>
    <property type="match status" value="2"/>
</dbReference>
<dbReference type="Pfam" id="PF00240">
    <property type="entry name" value="ubiquitin"/>
    <property type="match status" value="2"/>
</dbReference>
<keyword evidence="3" id="KW-1185">Reference proteome</keyword>
<evidence type="ECO:0000313" key="2">
    <source>
        <dbReference type="EMBL" id="PMD25276.1"/>
    </source>
</evidence>
<dbReference type="OrthoDB" id="428577at2759"/>
<name>A0A2J6QG95_9HELO</name>
<dbReference type="PANTHER" id="PTHR10666">
    <property type="entry name" value="UBIQUITIN"/>
    <property type="match status" value="1"/>
</dbReference>
<dbReference type="AlphaFoldDB" id="A0A2J6QG95"/>
<dbReference type="CDD" id="cd17039">
    <property type="entry name" value="Ubl_ubiquitin_like"/>
    <property type="match status" value="1"/>
</dbReference>
<gene>
    <name evidence="2" type="ORF">NA56DRAFT_745081</name>
</gene>
<protein>
    <recommendedName>
        <fullName evidence="1">Ubiquitin-like domain-containing protein</fullName>
    </recommendedName>
</protein>
<organism evidence="2 3">
    <name type="scientific">Hyaloscypha hepaticicola</name>
    <dbReference type="NCBI Taxonomy" id="2082293"/>
    <lineage>
        <taxon>Eukaryota</taxon>
        <taxon>Fungi</taxon>
        <taxon>Dikarya</taxon>
        <taxon>Ascomycota</taxon>
        <taxon>Pezizomycotina</taxon>
        <taxon>Leotiomycetes</taxon>
        <taxon>Helotiales</taxon>
        <taxon>Hyaloscyphaceae</taxon>
        <taxon>Hyaloscypha</taxon>
    </lineage>
</organism>
<feature type="domain" description="Ubiquitin-like" evidence="1">
    <location>
        <begin position="134"/>
        <end position="193"/>
    </location>
</feature>
<feature type="domain" description="Ubiquitin-like" evidence="1">
    <location>
        <begin position="7"/>
        <end position="87"/>
    </location>
</feature>
<reference evidence="2 3" key="1">
    <citation type="submission" date="2016-05" db="EMBL/GenBank/DDBJ databases">
        <title>A degradative enzymes factory behind the ericoid mycorrhizal symbiosis.</title>
        <authorList>
            <consortium name="DOE Joint Genome Institute"/>
            <person name="Martino E."/>
            <person name="Morin E."/>
            <person name="Grelet G."/>
            <person name="Kuo A."/>
            <person name="Kohler A."/>
            <person name="Daghino S."/>
            <person name="Barry K."/>
            <person name="Choi C."/>
            <person name="Cichocki N."/>
            <person name="Clum A."/>
            <person name="Copeland A."/>
            <person name="Hainaut M."/>
            <person name="Haridas S."/>
            <person name="Labutti K."/>
            <person name="Lindquist E."/>
            <person name="Lipzen A."/>
            <person name="Khouja H.-R."/>
            <person name="Murat C."/>
            <person name="Ohm R."/>
            <person name="Olson A."/>
            <person name="Spatafora J."/>
            <person name="Veneault-Fourrey C."/>
            <person name="Henrissat B."/>
            <person name="Grigoriev I."/>
            <person name="Martin F."/>
            <person name="Perotto S."/>
        </authorList>
    </citation>
    <scope>NUCLEOTIDE SEQUENCE [LARGE SCALE GENOMIC DNA]</scope>
    <source>
        <strain evidence="2 3">UAMH 7357</strain>
    </source>
</reference>
<dbReference type="STRING" id="1745343.A0A2J6QG95"/>
<dbReference type="SUPFAM" id="SSF54236">
    <property type="entry name" value="Ubiquitin-like"/>
    <property type="match status" value="2"/>
</dbReference>
<dbReference type="Proteomes" id="UP000235672">
    <property type="component" value="Unassembled WGS sequence"/>
</dbReference>
<dbReference type="Gene3D" id="3.10.20.90">
    <property type="entry name" value="Phosphatidylinositol 3-kinase Catalytic Subunit, Chain A, domain 1"/>
    <property type="match status" value="2"/>
</dbReference>
<dbReference type="EMBL" id="KZ613470">
    <property type="protein sequence ID" value="PMD25276.1"/>
    <property type="molecule type" value="Genomic_DNA"/>
</dbReference>
<evidence type="ECO:0000259" key="1">
    <source>
        <dbReference type="PROSITE" id="PS50053"/>
    </source>
</evidence>
<dbReference type="InterPro" id="IPR050158">
    <property type="entry name" value="Ubiquitin_ubiquitin-like"/>
</dbReference>
<dbReference type="InterPro" id="IPR000626">
    <property type="entry name" value="Ubiquitin-like_dom"/>
</dbReference>